<evidence type="ECO:0000256" key="1">
    <source>
        <dbReference type="SAM" id="MobiDB-lite"/>
    </source>
</evidence>
<dbReference type="Proteomes" id="UP000266861">
    <property type="component" value="Unassembled WGS sequence"/>
</dbReference>
<protein>
    <submittedName>
        <fullName evidence="2">Uncharacterized protein</fullName>
    </submittedName>
</protein>
<feature type="region of interest" description="Disordered" evidence="1">
    <location>
        <begin position="138"/>
        <end position="182"/>
    </location>
</feature>
<evidence type="ECO:0000313" key="3">
    <source>
        <dbReference type="Proteomes" id="UP000266861"/>
    </source>
</evidence>
<gene>
    <name evidence="2" type="ORF">Glove_529g5</name>
</gene>
<reference evidence="2 3" key="1">
    <citation type="submission" date="2018-08" db="EMBL/GenBank/DDBJ databases">
        <title>Genome and evolution of the arbuscular mycorrhizal fungus Diversispora epigaea (formerly Glomus versiforme) and its bacterial endosymbionts.</title>
        <authorList>
            <person name="Sun X."/>
            <person name="Fei Z."/>
            <person name="Harrison M."/>
        </authorList>
    </citation>
    <scope>NUCLEOTIDE SEQUENCE [LARGE SCALE GENOMIC DNA]</scope>
    <source>
        <strain evidence="2 3">IT104</strain>
    </source>
</reference>
<accession>A0A397GF97</accession>
<keyword evidence="3" id="KW-1185">Reference proteome</keyword>
<dbReference type="OrthoDB" id="2345088at2759"/>
<comment type="caution">
    <text evidence="2">The sequence shown here is derived from an EMBL/GenBank/DDBJ whole genome shotgun (WGS) entry which is preliminary data.</text>
</comment>
<dbReference type="AlphaFoldDB" id="A0A397GF97"/>
<feature type="compositionally biased region" description="Polar residues" evidence="1">
    <location>
        <begin position="151"/>
        <end position="163"/>
    </location>
</feature>
<evidence type="ECO:0000313" key="2">
    <source>
        <dbReference type="EMBL" id="RHZ49137.1"/>
    </source>
</evidence>
<organism evidence="2 3">
    <name type="scientific">Diversispora epigaea</name>
    <dbReference type="NCBI Taxonomy" id="1348612"/>
    <lineage>
        <taxon>Eukaryota</taxon>
        <taxon>Fungi</taxon>
        <taxon>Fungi incertae sedis</taxon>
        <taxon>Mucoromycota</taxon>
        <taxon>Glomeromycotina</taxon>
        <taxon>Glomeromycetes</taxon>
        <taxon>Diversisporales</taxon>
        <taxon>Diversisporaceae</taxon>
        <taxon>Diversispora</taxon>
    </lineage>
</organism>
<proteinExistence type="predicted"/>
<feature type="compositionally biased region" description="Basic and acidic residues" evidence="1">
    <location>
        <begin position="170"/>
        <end position="182"/>
    </location>
</feature>
<dbReference type="EMBL" id="PQFF01000454">
    <property type="protein sequence ID" value="RHZ49137.1"/>
    <property type="molecule type" value="Genomic_DNA"/>
</dbReference>
<sequence>MSVQFEDFEKHLDPDDLSLISILYFRRNKDNFTYNKGCEHALISKFLTRLLQLPEWYKGALALKKDGVLQQTQNEEVTNFWLDIENNNAQLQIDQAQIRSVFTLVTRSKSNNKAHDLIEEQKLNAILKRTLDHGSENYKKIKRARRPVNNAEDSTYTDENPLQENEDEATTEKSSQENDEKKITPNDIITDILGDTVEYLDISKEIFLIYKKDNPDGNLIDFRLNSLFFKVLPKSTKIGYLEEMDKKIESLLSKKVHDFLVQFFSKKLTAKEWYNEIDNLRSPELDDDIMIALVRVIRRTLPQFIKAFALEDQNPLLNITTLEGAHLNSFVHPCFDAFLWHISNVHYEYREITSKRHVNRNRADGAGYMIDANKFQLIYVEGSRPVTKKDKEIDDLKKITNNLENMFAEIVKDTIKNRRHLPSTLYVFGDLSFCLRIQLFYIDYYGAYRLNEVDNTNIPRNFSEIPDFVYFYECVLKWALLIRDVTQSFENARSNNGRQDCHSQMLFLNWVIDFVDVK</sequence>
<name>A0A397GF97_9GLOM</name>